<dbReference type="PIRSF" id="PIRSF000124">
    <property type="entry name" value="UDPglc_GDPman_dh"/>
    <property type="match status" value="1"/>
</dbReference>
<evidence type="ECO:0000313" key="7">
    <source>
        <dbReference type="Proteomes" id="UP000230154"/>
    </source>
</evidence>
<dbReference type="NCBIfam" id="TIGR03026">
    <property type="entry name" value="NDP-sugDHase"/>
    <property type="match status" value="1"/>
</dbReference>
<keyword evidence="2" id="KW-0560">Oxidoreductase</keyword>
<dbReference type="Pfam" id="PF00984">
    <property type="entry name" value="UDPG_MGDP_dh"/>
    <property type="match status" value="1"/>
</dbReference>
<protein>
    <submittedName>
        <fullName evidence="6">Nucleotide sugar dehydrogenase</fullName>
    </submittedName>
</protein>
<dbReference type="Gene3D" id="3.40.50.720">
    <property type="entry name" value="NAD(P)-binding Rossmann-like Domain"/>
    <property type="match status" value="2"/>
</dbReference>
<dbReference type="InterPro" id="IPR036291">
    <property type="entry name" value="NAD(P)-bd_dom_sf"/>
</dbReference>
<dbReference type="GO" id="GO:0000271">
    <property type="term" value="P:polysaccharide biosynthetic process"/>
    <property type="evidence" value="ECO:0007669"/>
    <property type="project" value="InterPro"/>
</dbReference>
<dbReference type="EMBL" id="PFCB01000028">
    <property type="protein sequence ID" value="PIR74159.1"/>
    <property type="molecule type" value="Genomic_DNA"/>
</dbReference>
<dbReference type="SUPFAM" id="SSF48179">
    <property type="entry name" value="6-phosphogluconate dehydrogenase C-terminal domain-like"/>
    <property type="match status" value="1"/>
</dbReference>
<dbReference type="InterPro" id="IPR014027">
    <property type="entry name" value="UDP-Glc/GDP-Man_DH_C"/>
</dbReference>
<dbReference type="Proteomes" id="UP000230154">
    <property type="component" value="Unassembled WGS sequence"/>
</dbReference>
<comment type="caution">
    <text evidence="6">The sequence shown here is derived from an EMBL/GenBank/DDBJ whole genome shotgun (WGS) entry which is preliminary data.</text>
</comment>
<dbReference type="GO" id="GO:0051287">
    <property type="term" value="F:NAD binding"/>
    <property type="evidence" value="ECO:0007669"/>
    <property type="project" value="InterPro"/>
</dbReference>
<dbReference type="InterPro" id="IPR017476">
    <property type="entry name" value="UDP-Glc/GDP-Man"/>
</dbReference>
<dbReference type="AlphaFoldDB" id="A0A2H0TPU5"/>
<proteinExistence type="inferred from homology"/>
<organism evidence="6 7">
    <name type="scientific">Candidatus Magasanikbacteria bacterium CG10_big_fil_rev_8_21_14_0_10_47_10</name>
    <dbReference type="NCBI Taxonomy" id="1974652"/>
    <lineage>
        <taxon>Bacteria</taxon>
        <taxon>Candidatus Magasanikiibacteriota</taxon>
    </lineage>
</organism>
<dbReference type="SUPFAM" id="SSF52413">
    <property type="entry name" value="UDP-glucose/GDP-mannose dehydrogenase C-terminal domain"/>
    <property type="match status" value="1"/>
</dbReference>
<keyword evidence="3" id="KW-0520">NAD</keyword>
<evidence type="ECO:0000256" key="1">
    <source>
        <dbReference type="ARBA" id="ARBA00006601"/>
    </source>
</evidence>
<dbReference type="InterPro" id="IPR008927">
    <property type="entry name" value="6-PGluconate_DH-like_C_sf"/>
</dbReference>
<dbReference type="GO" id="GO:0016616">
    <property type="term" value="F:oxidoreductase activity, acting on the CH-OH group of donors, NAD or NADP as acceptor"/>
    <property type="evidence" value="ECO:0007669"/>
    <property type="project" value="InterPro"/>
</dbReference>
<evidence type="ECO:0000256" key="2">
    <source>
        <dbReference type="ARBA" id="ARBA00023002"/>
    </source>
</evidence>
<sequence>MLQFTDLQSKKEKICVVGLGYVGLPLSVLLAKHFDVAGLDVDTKKIEELKKGIDRTGEVDAANLAASTMTFNSDPAVIAQSKFIIVAVPTPVDENTVPDLSIVERATEMVGKYMVNDSVVVYESTVYPGVTQDVCVPILEKESNLVAGSDFKVGYSPERVNPGDKEHTIDKVVKVVSGMDDESADVIEKVYGTIAPTFRAASIRAAEAAKVIENTQRDVNIALVNELAVIFNKMGISVYDVLEAAGTKWNFLHFQPGLVGGHCIGVDPYYLTHAATQFYGYRPDVILSGRKINDDMHNIVARSIHTLCAQRGVESPTLVMLGVTFKENIPDVRNSKVAGLYKALTEKHGCTVLVYDPHADKAEVKHEYGIDLIDSLDDVTVDGCIVAVKHTEFAQMNAEALLQLLQKSGPRLLFDVKHIYNKDDIEQAGLTYWSL</sequence>
<evidence type="ECO:0000256" key="4">
    <source>
        <dbReference type="PIRNR" id="PIRNR000124"/>
    </source>
</evidence>
<dbReference type="InterPro" id="IPR036220">
    <property type="entry name" value="UDP-Glc/GDP-Man_DH_C_sf"/>
</dbReference>
<evidence type="ECO:0000256" key="3">
    <source>
        <dbReference type="ARBA" id="ARBA00023027"/>
    </source>
</evidence>
<dbReference type="SMART" id="SM00984">
    <property type="entry name" value="UDPG_MGDP_dh_C"/>
    <property type="match status" value="1"/>
</dbReference>
<name>A0A2H0TPU5_9BACT</name>
<dbReference type="PANTHER" id="PTHR43491:SF2">
    <property type="entry name" value="UDP-N-ACETYL-D-MANNOSAMINE DEHYDROGENASE"/>
    <property type="match status" value="1"/>
</dbReference>
<gene>
    <name evidence="6" type="ORF">COU35_03825</name>
</gene>
<dbReference type="PANTHER" id="PTHR43491">
    <property type="entry name" value="UDP-N-ACETYL-D-MANNOSAMINE DEHYDROGENASE"/>
    <property type="match status" value="1"/>
</dbReference>
<dbReference type="Pfam" id="PF03721">
    <property type="entry name" value="UDPG_MGDP_dh_N"/>
    <property type="match status" value="1"/>
</dbReference>
<dbReference type="GO" id="GO:0016628">
    <property type="term" value="F:oxidoreductase activity, acting on the CH-CH group of donors, NAD or NADP as acceptor"/>
    <property type="evidence" value="ECO:0007669"/>
    <property type="project" value="InterPro"/>
</dbReference>
<dbReference type="InterPro" id="IPR014026">
    <property type="entry name" value="UDP-Glc/GDP-Man_DH_dimer"/>
</dbReference>
<comment type="similarity">
    <text evidence="1 4">Belongs to the UDP-glucose/GDP-mannose dehydrogenase family.</text>
</comment>
<accession>A0A2H0TPU5</accession>
<evidence type="ECO:0000313" key="6">
    <source>
        <dbReference type="EMBL" id="PIR74159.1"/>
    </source>
</evidence>
<dbReference type="PIRSF" id="PIRSF500136">
    <property type="entry name" value="UDP_ManNAc_DH"/>
    <property type="match status" value="1"/>
</dbReference>
<feature type="domain" description="UDP-glucose/GDP-mannose dehydrogenase C-terminal" evidence="5">
    <location>
        <begin position="319"/>
        <end position="422"/>
    </location>
</feature>
<dbReference type="InterPro" id="IPR001732">
    <property type="entry name" value="UDP-Glc/GDP-Man_DH_N"/>
</dbReference>
<dbReference type="InterPro" id="IPR028359">
    <property type="entry name" value="UDP_ManNAc/GlcNAc_DH"/>
</dbReference>
<evidence type="ECO:0000259" key="5">
    <source>
        <dbReference type="SMART" id="SM00984"/>
    </source>
</evidence>
<dbReference type="SUPFAM" id="SSF51735">
    <property type="entry name" value="NAD(P)-binding Rossmann-fold domains"/>
    <property type="match status" value="1"/>
</dbReference>
<dbReference type="Pfam" id="PF03720">
    <property type="entry name" value="UDPG_MGDP_dh_C"/>
    <property type="match status" value="1"/>
</dbReference>
<reference evidence="7" key="1">
    <citation type="submission" date="2017-09" db="EMBL/GenBank/DDBJ databases">
        <title>Depth-based differentiation of microbial function through sediment-hosted aquifers and enrichment of novel symbionts in the deep terrestrial subsurface.</title>
        <authorList>
            <person name="Probst A.J."/>
            <person name="Ladd B."/>
            <person name="Jarett J.K."/>
            <person name="Geller-Mcgrath D.E."/>
            <person name="Sieber C.M.K."/>
            <person name="Emerson J.B."/>
            <person name="Anantharaman K."/>
            <person name="Thomas B.C."/>
            <person name="Malmstrom R."/>
            <person name="Stieglmeier M."/>
            <person name="Klingl A."/>
            <person name="Woyke T."/>
            <person name="Ryan C.M."/>
            <person name="Banfield J.F."/>
        </authorList>
    </citation>
    <scope>NUCLEOTIDE SEQUENCE [LARGE SCALE GENOMIC DNA]</scope>
</reference>